<reference evidence="1" key="1">
    <citation type="submission" date="2020-01" db="EMBL/GenBank/DDBJ databases">
        <title>Insect and environment-associated Actinomycetes.</title>
        <authorList>
            <person name="Currrie C."/>
            <person name="Chevrette M."/>
            <person name="Carlson C."/>
            <person name="Stubbendieck R."/>
            <person name="Wendt-Pienkowski E."/>
        </authorList>
    </citation>
    <scope>NUCLEOTIDE SEQUENCE</scope>
    <source>
        <strain evidence="1">SID7499</strain>
    </source>
</reference>
<protein>
    <submittedName>
        <fullName evidence="1">LamG domain-containing protein</fullName>
    </submittedName>
</protein>
<dbReference type="SUPFAM" id="SSF49899">
    <property type="entry name" value="Concanavalin A-like lectins/glucanases"/>
    <property type="match status" value="1"/>
</dbReference>
<gene>
    <name evidence="1" type="ORF">G3M58_79630</name>
</gene>
<feature type="non-terminal residue" evidence="1">
    <location>
        <position position="232"/>
    </location>
</feature>
<comment type="caution">
    <text evidence="1">The sequence shown here is derived from an EMBL/GenBank/DDBJ whole genome shotgun (WGS) entry which is preliminary data.</text>
</comment>
<sequence length="232" mass="24091">TPFTTAWAATGALQIGRVHWSSTYTDYFPGVIDEAAVWQEALTGTQIAQESALLDADGKASVELVAAWNPAGAQGTSLPDGVSGYGRALALASGASLTDEGLVLDGTAGAGTTPGPVVDDSGSFTVTAQALVDGAKLLTKPNGYKAQVLGQRTATGSSWSLWFEKTGTKQEEEFDENGDPVIDENGDFKTITVPVGRWHFGRLTADGSGASVQSMEEALVDTETRLTGVYNA</sequence>
<feature type="non-terminal residue" evidence="1">
    <location>
        <position position="1"/>
    </location>
</feature>
<dbReference type="EMBL" id="JAAGMN010008508">
    <property type="protein sequence ID" value="NEE20362.1"/>
    <property type="molecule type" value="Genomic_DNA"/>
</dbReference>
<dbReference type="AlphaFoldDB" id="A0A6G3XRZ9"/>
<dbReference type="Gene3D" id="2.60.120.200">
    <property type="match status" value="2"/>
</dbReference>
<dbReference type="InterPro" id="IPR013320">
    <property type="entry name" value="ConA-like_dom_sf"/>
</dbReference>
<name>A0A6G3XRZ9_9ACTN</name>
<accession>A0A6G3XRZ9</accession>
<organism evidence="1">
    <name type="scientific">Streptomyces sp. SID7499</name>
    <dbReference type="NCBI Taxonomy" id="2706086"/>
    <lineage>
        <taxon>Bacteria</taxon>
        <taxon>Bacillati</taxon>
        <taxon>Actinomycetota</taxon>
        <taxon>Actinomycetes</taxon>
        <taxon>Kitasatosporales</taxon>
        <taxon>Streptomycetaceae</taxon>
        <taxon>Streptomyces</taxon>
    </lineage>
</organism>
<evidence type="ECO:0000313" key="1">
    <source>
        <dbReference type="EMBL" id="NEE20362.1"/>
    </source>
</evidence>
<proteinExistence type="predicted"/>